<dbReference type="EMBL" id="JAHSPG010000002">
    <property type="protein sequence ID" value="MBV4356348.1"/>
    <property type="molecule type" value="Genomic_DNA"/>
</dbReference>
<keyword evidence="1" id="KW-0472">Membrane</keyword>
<keyword evidence="3" id="KW-1185">Reference proteome</keyword>
<proteinExistence type="predicted"/>
<feature type="transmembrane region" description="Helical" evidence="1">
    <location>
        <begin position="45"/>
        <end position="67"/>
    </location>
</feature>
<comment type="caution">
    <text evidence="2">The sequence shown here is derived from an EMBL/GenBank/DDBJ whole genome shotgun (WGS) entry which is preliminary data.</text>
</comment>
<feature type="transmembrane region" description="Helical" evidence="1">
    <location>
        <begin position="12"/>
        <end position="33"/>
    </location>
</feature>
<dbReference type="Proteomes" id="UP000812270">
    <property type="component" value="Unassembled WGS sequence"/>
</dbReference>
<evidence type="ECO:0000313" key="3">
    <source>
        <dbReference type="Proteomes" id="UP000812270"/>
    </source>
</evidence>
<reference evidence="2" key="1">
    <citation type="submission" date="2021-06" db="EMBL/GenBank/DDBJ databases">
        <authorList>
            <person name="Huq M.A."/>
        </authorList>
    </citation>
    <scope>NUCLEOTIDE SEQUENCE</scope>
    <source>
        <strain evidence="2">MAH-26</strain>
    </source>
</reference>
<keyword evidence="1" id="KW-0812">Transmembrane</keyword>
<feature type="transmembrane region" description="Helical" evidence="1">
    <location>
        <begin position="118"/>
        <end position="141"/>
    </location>
</feature>
<feature type="transmembrane region" description="Helical" evidence="1">
    <location>
        <begin position="153"/>
        <end position="174"/>
    </location>
</feature>
<feature type="transmembrane region" description="Helical" evidence="1">
    <location>
        <begin position="221"/>
        <end position="245"/>
    </location>
</feature>
<dbReference type="GO" id="GO:0005886">
    <property type="term" value="C:plasma membrane"/>
    <property type="evidence" value="ECO:0007669"/>
    <property type="project" value="UniProtKB-SubCell"/>
</dbReference>
<organism evidence="2 3">
    <name type="scientific">Pinibacter aurantiacus</name>
    <dbReference type="NCBI Taxonomy" id="2851599"/>
    <lineage>
        <taxon>Bacteria</taxon>
        <taxon>Pseudomonadati</taxon>
        <taxon>Bacteroidota</taxon>
        <taxon>Chitinophagia</taxon>
        <taxon>Chitinophagales</taxon>
        <taxon>Chitinophagaceae</taxon>
        <taxon>Pinibacter</taxon>
    </lineage>
</organism>
<dbReference type="AlphaFoldDB" id="A0A9E2S4E8"/>
<dbReference type="Pfam" id="PF12679">
    <property type="entry name" value="ABC2_membrane_2"/>
    <property type="match status" value="1"/>
</dbReference>
<protein>
    <submittedName>
        <fullName evidence="2">ABC transporter permease</fullName>
    </submittedName>
</protein>
<accession>A0A9E2S4E8</accession>
<name>A0A9E2S4E8_9BACT</name>
<gene>
    <name evidence="2" type="ORF">KTO63_04250</name>
</gene>
<dbReference type="GO" id="GO:0140359">
    <property type="term" value="F:ABC-type transporter activity"/>
    <property type="evidence" value="ECO:0007669"/>
    <property type="project" value="InterPro"/>
</dbReference>
<dbReference type="RefSeq" id="WP_217789903.1">
    <property type="nucleotide sequence ID" value="NZ_JAHSPG010000002.1"/>
</dbReference>
<keyword evidence="1" id="KW-1133">Transmembrane helix</keyword>
<evidence type="ECO:0000313" key="2">
    <source>
        <dbReference type="EMBL" id="MBV4356348.1"/>
    </source>
</evidence>
<evidence type="ECO:0000256" key="1">
    <source>
        <dbReference type="SAM" id="Phobius"/>
    </source>
</evidence>
<sequence>MKKIIKYIITDILRNKIILSYTAFLLAISFTIFSLEDNSTKGLLSLLNIVLIIVPLISIIFSTIYIYNSAEFIELLVSQPLQRKKIWLGLFTGLAGSFTIAFLIGAGIPIILFEATAVGFMILAVGILLSIIFVAIAMFAAVKIRDKAKGIGVTILLWLYFSLLFDGIVLFLLFQFSDYPIEKPMIAVSMLNPIDIGRILILLKMDVSALMGYTGAVFKDFFGTTTGMVTSFLILALWMICPLLISLRKFDRKDL</sequence>
<feature type="transmembrane region" description="Helical" evidence="1">
    <location>
        <begin position="87"/>
        <end position="112"/>
    </location>
</feature>